<dbReference type="PANTHER" id="PTHR35010">
    <property type="entry name" value="BLL4672 PROTEIN-RELATED"/>
    <property type="match status" value="1"/>
</dbReference>
<dbReference type="Pfam" id="PF17765">
    <property type="entry name" value="MLTR_LBD"/>
    <property type="match status" value="1"/>
</dbReference>
<sequence length="281" mass="32194">MDSRGGQGGGGEPVGESLPELLRAWRRRANPRRIPGLVSTGRRGDGLTQRDVARLTGVSERWYRELERGNEAQYSSDFLDRISSVLGLSPAERRALYLRAVGRPPALAVVLEADRAAEVDEFLLQRFLDGQTPNPAFATDLAWNVIGYNGPLVDWFPWVTYRANQMRWALLDPEAREQLVNWEQDWARPFLGQIRYERAHHPENEALRQLERDILMESPAAREMWELREMAEHSHGDFRRLRLPYHQGREVAIRIVALRPMRSDHLRVVVLMEVDEGGAGS</sequence>
<reference evidence="2 3" key="1">
    <citation type="submission" date="2019-09" db="EMBL/GenBank/DDBJ databases">
        <authorList>
            <person name="Liu P."/>
        </authorList>
    </citation>
    <scope>NUCLEOTIDE SEQUENCE [LARGE SCALE GENOMIC DNA]</scope>
    <source>
        <strain evidence="2 3">TRM68085</strain>
    </source>
</reference>
<accession>A0A5N5EV29</accession>
<evidence type="ECO:0000313" key="2">
    <source>
        <dbReference type="EMBL" id="KAB2592602.1"/>
    </source>
</evidence>
<feature type="domain" description="HTH cro/C1-type" evidence="1">
    <location>
        <begin position="46"/>
        <end position="93"/>
    </location>
</feature>
<dbReference type="AlphaFoldDB" id="A0A5N5EV29"/>
<dbReference type="GO" id="GO:0003677">
    <property type="term" value="F:DNA binding"/>
    <property type="evidence" value="ECO:0007669"/>
    <property type="project" value="InterPro"/>
</dbReference>
<protein>
    <submittedName>
        <fullName evidence="2">Helix-turn-helix transcriptional regulator</fullName>
    </submittedName>
</protein>
<comment type="caution">
    <text evidence="2">The sequence shown here is derived from an EMBL/GenBank/DDBJ whole genome shotgun (WGS) entry which is preliminary data.</text>
</comment>
<dbReference type="CDD" id="cd00093">
    <property type="entry name" value="HTH_XRE"/>
    <property type="match status" value="1"/>
</dbReference>
<dbReference type="InterPro" id="IPR041413">
    <property type="entry name" value="MLTR_LBD"/>
</dbReference>
<dbReference type="Gene3D" id="1.10.260.40">
    <property type="entry name" value="lambda repressor-like DNA-binding domains"/>
    <property type="match status" value="1"/>
</dbReference>
<dbReference type="SMART" id="SM00530">
    <property type="entry name" value="HTH_XRE"/>
    <property type="match status" value="1"/>
</dbReference>
<dbReference type="PROSITE" id="PS50943">
    <property type="entry name" value="HTH_CROC1"/>
    <property type="match status" value="1"/>
</dbReference>
<gene>
    <name evidence="2" type="ORF">F5983_11020</name>
</gene>
<dbReference type="Gene3D" id="3.30.450.180">
    <property type="match status" value="1"/>
</dbReference>
<dbReference type="RefSeq" id="WP_151510153.1">
    <property type="nucleotide sequence ID" value="NZ_VYUA01000007.1"/>
</dbReference>
<organism evidence="2 3">
    <name type="scientific">Streptomyces arboris</name>
    <dbReference type="NCBI Taxonomy" id="2600619"/>
    <lineage>
        <taxon>Bacteria</taxon>
        <taxon>Bacillati</taxon>
        <taxon>Actinomycetota</taxon>
        <taxon>Actinomycetes</taxon>
        <taxon>Kitasatosporales</taxon>
        <taxon>Streptomycetaceae</taxon>
        <taxon>Streptomyces</taxon>
    </lineage>
</organism>
<dbReference type="InterPro" id="IPR001387">
    <property type="entry name" value="Cro/C1-type_HTH"/>
</dbReference>
<evidence type="ECO:0000313" key="3">
    <source>
        <dbReference type="Proteomes" id="UP000326907"/>
    </source>
</evidence>
<evidence type="ECO:0000259" key="1">
    <source>
        <dbReference type="PROSITE" id="PS50943"/>
    </source>
</evidence>
<proteinExistence type="predicted"/>
<name>A0A5N5EV29_9ACTN</name>
<dbReference type="PANTHER" id="PTHR35010:SF2">
    <property type="entry name" value="BLL4672 PROTEIN"/>
    <property type="match status" value="1"/>
</dbReference>
<keyword evidence="3" id="KW-1185">Reference proteome</keyword>
<dbReference type="Pfam" id="PF13560">
    <property type="entry name" value="HTH_31"/>
    <property type="match status" value="1"/>
</dbReference>
<dbReference type="SUPFAM" id="SSF47413">
    <property type="entry name" value="lambda repressor-like DNA-binding domains"/>
    <property type="match status" value="1"/>
</dbReference>
<dbReference type="Proteomes" id="UP000326907">
    <property type="component" value="Unassembled WGS sequence"/>
</dbReference>
<dbReference type="EMBL" id="VYUA01000007">
    <property type="protein sequence ID" value="KAB2592602.1"/>
    <property type="molecule type" value="Genomic_DNA"/>
</dbReference>
<dbReference type="InterPro" id="IPR010982">
    <property type="entry name" value="Lambda_DNA-bd_dom_sf"/>
</dbReference>